<keyword evidence="7 12" id="KW-0067">ATP-binding</keyword>
<comment type="similarity">
    <text evidence="1">Belongs to the protein kinase superfamily. CAMK Ser/Thr protein kinase family. SNF1 subfamily.</text>
</comment>
<dbReference type="InterPro" id="IPR017441">
    <property type="entry name" value="Protein_kinase_ATP_BS"/>
</dbReference>
<comment type="function">
    <text evidence="11">CIPK serine-threonine protein kinases interact with CBL proteins. Binding of a CBL protein to the regulatory NAF domain of CIPK protein lead to the activation of the kinase in a calcium-dependent manner.</text>
</comment>
<reference evidence="16" key="1">
    <citation type="journal article" date="2021" name="PeerJ">
        <title>Genome-wide identification and expression pattern of SnRK gene family under several hormone treatments and its role in floral scent emission in Hedychium coronarium.</title>
        <authorList>
            <person name="Wang C."/>
            <person name="Farhat A."/>
            <person name="Zhou Y."/>
            <person name="Ke Y."/>
            <person name="Li X."/>
            <person name="Yue Y."/>
            <person name="Yu Y."/>
            <person name="Yu R."/>
            <person name="Fan Y."/>
        </authorList>
    </citation>
    <scope>NUCLEOTIDE SEQUENCE</scope>
    <source>
        <strain evidence="16">Hc256.98</strain>
    </source>
</reference>
<protein>
    <recommendedName>
        <fullName evidence="2">non-specific serine/threonine protein kinase</fullName>
        <ecNumber evidence="2">2.7.11.1</ecNumber>
    </recommendedName>
</protein>
<evidence type="ECO:0000256" key="14">
    <source>
        <dbReference type="SAM" id="MobiDB-lite"/>
    </source>
</evidence>
<evidence type="ECO:0000256" key="4">
    <source>
        <dbReference type="ARBA" id="ARBA00022679"/>
    </source>
</evidence>
<evidence type="ECO:0000313" key="16">
    <source>
        <dbReference type="EMBL" id="QSH71641.1"/>
    </source>
</evidence>
<feature type="domain" description="Protein kinase" evidence="15">
    <location>
        <begin position="14"/>
        <end position="267"/>
    </location>
</feature>
<name>A0A898BD97_HEDCO</name>
<dbReference type="Gene3D" id="1.10.510.10">
    <property type="entry name" value="Transferase(Phosphotransferase) domain 1"/>
    <property type="match status" value="1"/>
</dbReference>
<dbReference type="PANTHER" id="PTHR43895:SF91">
    <property type="entry name" value="CBL-INTERACTING SERINE_THREONINE-PROTEIN KINASE 6"/>
    <property type="match status" value="1"/>
</dbReference>
<evidence type="ECO:0000256" key="5">
    <source>
        <dbReference type="ARBA" id="ARBA00022741"/>
    </source>
</evidence>
<dbReference type="SMART" id="SM00220">
    <property type="entry name" value="S_TKc"/>
    <property type="match status" value="1"/>
</dbReference>
<accession>A0A898BD97</accession>
<dbReference type="Pfam" id="PF00069">
    <property type="entry name" value="Pkinase"/>
    <property type="match status" value="1"/>
</dbReference>
<evidence type="ECO:0000256" key="11">
    <source>
        <dbReference type="ARBA" id="ARBA00058225"/>
    </source>
</evidence>
<feature type="compositionally biased region" description="Basic and acidic residues" evidence="14">
    <location>
        <begin position="315"/>
        <end position="366"/>
    </location>
</feature>
<feature type="binding site" evidence="12">
    <location>
        <position position="43"/>
    </location>
    <ligand>
        <name>ATP</name>
        <dbReference type="ChEBI" id="CHEBI:30616"/>
    </ligand>
</feature>
<dbReference type="FunFam" id="3.30.200.20:FF:000096">
    <property type="entry name" value="Non-specific serine/threonine protein kinase"/>
    <property type="match status" value="1"/>
</dbReference>
<keyword evidence="6 16" id="KW-0418">Kinase</keyword>
<comment type="catalytic activity">
    <reaction evidence="10">
        <text>L-seryl-[protein] + ATP = O-phospho-L-seryl-[protein] + ADP + H(+)</text>
        <dbReference type="Rhea" id="RHEA:17989"/>
        <dbReference type="Rhea" id="RHEA-COMP:9863"/>
        <dbReference type="Rhea" id="RHEA-COMP:11604"/>
        <dbReference type="ChEBI" id="CHEBI:15378"/>
        <dbReference type="ChEBI" id="CHEBI:29999"/>
        <dbReference type="ChEBI" id="CHEBI:30616"/>
        <dbReference type="ChEBI" id="CHEBI:83421"/>
        <dbReference type="ChEBI" id="CHEBI:456216"/>
        <dbReference type="EC" id="2.7.11.1"/>
    </reaction>
</comment>
<keyword evidence="3 13" id="KW-0723">Serine/threonine-protein kinase</keyword>
<dbReference type="InterPro" id="IPR008271">
    <property type="entry name" value="Ser/Thr_kinase_AS"/>
</dbReference>
<organism evidence="16">
    <name type="scientific">Hedychium coronarium</name>
    <name type="common">White butterfly ginger-lily</name>
    <dbReference type="NCBI Taxonomy" id="71610"/>
    <lineage>
        <taxon>Eukaryota</taxon>
        <taxon>Viridiplantae</taxon>
        <taxon>Streptophyta</taxon>
        <taxon>Embryophyta</taxon>
        <taxon>Tracheophyta</taxon>
        <taxon>Spermatophyta</taxon>
        <taxon>Magnoliopsida</taxon>
        <taxon>Liliopsida</taxon>
        <taxon>Zingiberales</taxon>
        <taxon>Zingiberaceae</taxon>
        <taxon>Hedychium</taxon>
    </lineage>
</organism>
<dbReference type="SUPFAM" id="SSF56112">
    <property type="entry name" value="Protein kinase-like (PK-like)"/>
    <property type="match status" value="1"/>
</dbReference>
<dbReference type="PROSITE" id="PS00108">
    <property type="entry name" value="PROTEIN_KINASE_ST"/>
    <property type="match status" value="1"/>
</dbReference>
<dbReference type="EC" id="2.7.11.1" evidence="2"/>
<dbReference type="GO" id="GO:0005524">
    <property type="term" value="F:ATP binding"/>
    <property type="evidence" value="ECO:0007669"/>
    <property type="project" value="UniProtKB-UniRule"/>
</dbReference>
<evidence type="ECO:0000256" key="13">
    <source>
        <dbReference type="RuleBase" id="RU000304"/>
    </source>
</evidence>
<dbReference type="PROSITE" id="PS00107">
    <property type="entry name" value="PROTEIN_KINASE_ATP"/>
    <property type="match status" value="1"/>
</dbReference>
<proteinExistence type="evidence at transcript level"/>
<dbReference type="EMBL" id="MW393740">
    <property type="protein sequence ID" value="QSH71641.1"/>
    <property type="molecule type" value="mRNA"/>
</dbReference>
<dbReference type="PROSITE" id="PS50011">
    <property type="entry name" value="PROTEIN_KINASE_DOM"/>
    <property type="match status" value="1"/>
</dbReference>
<evidence type="ECO:0000256" key="7">
    <source>
        <dbReference type="ARBA" id="ARBA00022840"/>
    </source>
</evidence>
<dbReference type="AlphaFoldDB" id="A0A898BD97"/>
<dbReference type="GO" id="GO:0004674">
    <property type="term" value="F:protein serine/threonine kinase activity"/>
    <property type="evidence" value="ECO:0007669"/>
    <property type="project" value="UniProtKB-KW"/>
</dbReference>
<comment type="catalytic activity">
    <reaction evidence="9">
        <text>L-threonyl-[protein] + ATP = O-phospho-L-threonyl-[protein] + ADP + H(+)</text>
        <dbReference type="Rhea" id="RHEA:46608"/>
        <dbReference type="Rhea" id="RHEA-COMP:11060"/>
        <dbReference type="Rhea" id="RHEA-COMP:11605"/>
        <dbReference type="ChEBI" id="CHEBI:15378"/>
        <dbReference type="ChEBI" id="CHEBI:30013"/>
        <dbReference type="ChEBI" id="CHEBI:30616"/>
        <dbReference type="ChEBI" id="CHEBI:61977"/>
        <dbReference type="ChEBI" id="CHEBI:456216"/>
        <dbReference type="EC" id="2.7.11.1"/>
    </reaction>
</comment>
<evidence type="ECO:0000256" key="3">
    <source>
        <dbReference type="ARBA" id="ARBA00022527"/>
    </source>
</evidence>
<evidence type="ECO:0000256" key="10">
    <source>
        <dbReference type="ARBA" id="ARBA00048679"/>
    </source>
</evidence>
<feature type="region of interest" description="Disordered" evidence="14">
    <location>
        <begin position="314"/>
        <end position="370"/>
    </location>
</feature>
<dbReference type="InterPro" id="IPR011009">
    <property type="entry name" value="Kinase-like_dom_sf"/>
</dbReference>
<dbReference type="FunFam" id="1.10.510.10:FF:000571">
    <property type="entry name" value="Maternal embryonic leucine zipper kinase"/>
    <property type="match status" value="1"/>
</dbReference>
<dbReference type="GO" id="GO:0007165">
    <property type="term" value="P:signal transduction"/>
    <property type="evidence" value="ECO:0007669"/>
    <property type="project" value="TreeGrafter"/>
</dbReference>
<sequence>MEDCGGGGVLQGRYELGRVLGRGSFGKVHLARDLCAGRSVAVKVVDKATVVRAGMMDHLKREISAMRMVRHPNVVALHEVMATRSKIYLAMELVRGGELFARVARGGRLCESAARRYFRQLISAVDFCHRRGVYHRDLKLENLLLDENDDLKVADFGLSALTDPAKEDRLLQTLCGTPAYVAPEVLLQRGYDGAKTDVWACGVILFVLLAGFLPVPRRQHHGDVQKDLPRRFPVPAVDFSWRPSHHRQVARPKSQHQNHPHEAHGVFVVQQIRPAETRTKRGRTDYGASGGGAREVERFPLDIVLGGLQPISSVRRGEERRDEVHDEGAGEQRGVEAGERSGKHVGEVAGDEERRRRGVDGGREQGEDGEAGDRCAILCAGGICARGGGEEGRRRHGGVPEILRRRTPAGARRHHVVAQLPTYHCLIKNPSSSY</sequence>
<keyword evidence="4" id="KW-0808">Transferase</keyword>
<dbReference type="PANTHER" id="PTHR43895">
    <property type="entry name" value="CALCIUM/CALMODULIN-DEPENDENT PROTEIN KINASE KINASE-RELATED"/>
    <property type="match status" value="1"/>
</dbReference>
<evidence type="ECO:0000256" key="6">
    <source>
        <dbReference type="ARBA" id="ARBA00022777"/>
    </source>
</evidence>
<evidence type="ECO:0000256" key="9">
    <source>
        <dbReference type="ARBA" id="ARBA00047899"/>
    </source>
</evidence>
<evidence type="ECO:0000256" key="2">
    <source>
        <dbReference type="ARBA" id="ARBA00012513"/>
    </source>
</evidence>
<evidence type="ECO:0000259" key="15">
    <source>
        <dbReference type="PROSITE" id="PS50011"/>
    </source>
</evidence>
<evidence type="ECO:0000256" key="12">
    <source>
        <dbReference type="PROSITE-ProRule" id="PRU10141"/>
    </source>
</evidence>
<evidence type="ECO:0000256" key="1">
    <source>
        <dbReference type="ARBA" id="ARBA00006234"/>
    </source>
</evidence>
<keyword evidence="5 12" id="KW-0547">Nucleotide-binding</keyword>
<keyword evidence="8" id="KW-0464">Manganese</keyword>
<dbReference type="InterPro" id="IPR000719">
    <property type="entry name" value="Prot_kinase_dom"/>
</dbReference>
<evidence type="ECO:0000256" key="8">
    <source>
        <dbReference type="ARBA" id="ARBA00023211"/>
    </source>
</evidence>